<protein>
    <submittedName>
        <fullName evidence="1">GNAT family N-acetyltransferase</fullName>
    </submittedName>
</protein>
<evidence type="ECO:0000313" key="1">
    <source>
        <dbReference type="EMBL" id="UZE94360.1"/>
    </source>
</evidence>
<sequence>MEEVKAIPSSTKLKEDKLELLKSSTADPLFNSPILQDLWWTIWGKPNNFKLQEIYILRAGQLAAWLPLYIDAFKIKKVVNIRRLQFVGTNYQNIVTPRVEYIDIVAGKGSNAEKAEAVSELNNVEWDDFIVRDTYVDGVLSSLLIKEALRRKWLVRTIHEDVAYSIDCTGSAKNYFASRGKNTRLKIFNRRTLLATIGTVEIKNYFPDKIDVFFDIMERFHKLRWGDVFSTNSLLFHKSLIHELAERGATINLSALMVNNVCESVVYDIQYFNKVYNIQSAYNESFHKKISLGSLHLGYSIENAFDNTSVSNYDFLAGGGKNTYYKKSLATTEVRLHSLQIVRSLKLKLMYLVKGYADRIARLLK</sequence>
<reference evidence="1" key="1">
    <citation type="submission" date="2022-06" db="EMBL/GenBank/DDBJ databases">
        <title>Alkalimarinus sp. nov., isolated from gut of a Alitta virens.</title>
        <authorList>
            <person name="Yang A.I."/>
            <person name="Shin N.-R."/>
        </authorList>
    </citation>
    <scope>NUCLEOTIDE SEQUENCE</scope>
    <source>
        <strain evidence="1">A2M4</strain>
    </source>
</reference>
<keyword evidence="2" id="KW-1185">Reference proteome</keyword>
<accession>A0ABY6MX32</accession>
<organism evidence="1 2">
    <name type="scientific">Alkalimarinus alittae</name>
    <dbReference type="NCBI Taxonomy" id="2961619"/>
    <lineage>
        <taxon>Bacteria</taxon>
        <taxon>Pseudomonadati</taxon>
        <taxon>Pseudomonadota</taxon>
        <taxon>Gammaproteobacteria</taxon>
        <taxon>Alteromonadales</taxon>
        <taxon>Alteromonadaceae</taxon>
        <taxon>Alkalimarinus</taxon>
    </lineage>
</organism>
<name>A0ABY6MX32_9ALTE</name>
<dbReference type="EMBL" id="CP100390">
    <property type="protein sequence ID" value="UZE94360.1"/>
    <property type="molecule type" value="Genomic_DNA"/>
</dbReference>
<dbReference type="Proteomes" id="UP001163739">
    <property type="component" value="Chromosome"/>
</dbReference>
<dbReference type="RefSeq" id="WP_265045855.1">
    <property type="nucleotide sequence ID" value="NZ_CP100390.1"/>
</dbReference>
<evidence type="ECO:0000313" key="2">
    <source>
        <dbReference type="Proteomes" id="UP001163739"/>
    </source>
</evidence>
<proteinExistence type="predicted"/>
<gene>
    <name evidence="1" type="ORF">NKI27_09655</name>
</gene>